<dbReference type="PROSITE" id="PS51123">
    <property type="entry name" value="OMPA_2"/>
    <property type="match status" value="1"/>
</dbReference>
<dbReference type="PANTHER" id="PTHR30329:SF21">
    <property type="entry name" value="LIPOPROTEIN YIAD-RELATED"/>
    <property type="match status" value="1"/>
</dbReference>
<feature type="signal peptide" evidence="6">
    <location>
        <begin position="1"/>
        <end position="28"/>
    </location>
</feature>
<dbReference type="Gene3D" id="3.30.1330.60">
    <property type="entry name" value="OmpA-like domain"/>
    <property type="match status" value="1"/>
</dbReference>
<evidence type="ECO:0000256" key="1">
    <source>
        <dbReference type="ARBA" id="ARBA00004442"/>
    </source>
</evidence>
<reference evidence="8" key="1">
    <citation type="submission" date="2021-03" db="EMBL/GenBank/DDBJ databases">
        <title>The complete genome sequence of Acetobacter sp. TBRC 12339.</title>
        <authorList>
            <person name="Charoenyingcharoen P."/>
            <person name="Yukphan P."/>
        </authorList>
    </citation>
    <scope>NUCLEOTIDE SEQUENCE</scope>
    <source>
        <strain evidence="8">TBRC 12339</strain>
    </source>
</reference>
<keyword evidence="2 4" id="KW-0472">Membrane</keyword>
<keyword evidence="9" id="KW-1185">Reference proteome</keyword>
<dbReference type="CDD" id="cd07185">
    <property type="entry name" value="OmpA_C-like"/>
    <property type="match status" value="1"/>
</dbReference>
<feature type="region of interest" description="Disordered" evidence="5">
    <location>
        <begin position="50"/>
        <end position="75"/>
    </location>
</feature>
<dbReference type="RefSeq" id="WP_207847264.1">
    <property type="nucleotide sequence ID" value="NZ_JAFVMH010000011.1"/>
</dbReference>
<name>A0A939KR75_9PROT</name>
<dbReference type="PANTHER" id="PTHR30329">
    <property type="entry name" value="STATOR ELEMENT OF FLAGELLAR MOTOR COMPLEX"/>
    <property type="match status" value="1"/>
</dbReference>
<accession>A0A939KR75</accession>
<dbReference type="InterPro" id="IPR006664">
    <property type="entry name" value="OMP_bac"/>
</dbReference>
<sequence length="192" mass="19930">MRFSPPTLPALALIVGSVGLPAMAMAQANPSTQQLINQLRPGAHMDGTTRGIRMLPGGSAGASASSRSHASAPDTARPSASLVVDFLNGSAELTPQATAALDQLGTALTSAQLGSYRFKVIGHTDTTGSASLNQTLSTQRAEAVKDYLKAKFQIADDRLQAIGVGQNGLAVPTPPNTSERRNRRVEIINLSA</sequence>
<keyword evidence="3" id="KW-0998">Cell outer membrane</keyword>
<evidence type="ECO:0000256" key="5">
    <source>
        <dbReference type="SAM" id="MobiDB-lite"/>
    </source>
</evidence>
<feature type="chain" id="PRO_5036862200" evidence="6">
    <location>
        <begin position="29"/>
        <end position="192"/>
    </location>
</feature>
<dbReference type="AlphaFoldDB" id="A0A939KR75"/>
<dbReference type="GO" id="GO:0009279">
    <property type="term" value="C:cell outer membrane"/>
    <property type="evidence" value="ECO:0007669"/>
    <property type="project" value="UniProtKB-SubCell"/>
</dbReference>
<keyword evidence="6" id="KW-0732">Signal</keyword>
<dbReference type="Proteomes" id="UP000664073">
    <property type="component" value="Unassembled WGS sequence"/>
</dbReference>
<feature type="compositionally biased region" description="Low complexity" evidence="5">
    <location>
        <begin position="61"/>
        <end position="72"/>
    </location>
</feature>
<dbReference type="InterPro" id="IPR050330">
    <property type="entry name" value="Bact_OuterMem_StrucFunc"/>
</dbReference>
<evidence type="ECO:0000313" key="9">
    <source>
        <dbReference type="Proteomes" id="UP000664073"/>
    </source>
</evidence>
<dbReference type="InterPro" id="IPR006665">
    <property type="entry name" value="OmpA-like"/>
</dbReference>
<feature type="domain" description="OmpA-like" evidence="7">
    <location>
        <begin position="73"/>
        <end position="192"/>
    </location>
</feature>
<dbReference type="InterPro" id="IPR036737">
    <property type="entry name" value="OmpA-like_sf"/>
</dbReference>
<gene>
    <name evidence="8" type="ORF">J2D77_15300</name>
</gene>
<dbReference type="EMBL" id="JAFVMH010000011">
    <property type="protein sequence ID" value="MBO1326514.1"/>
    <property type="molecule type" value="Genomic_DNA"/>
</dbReference>
<evidence type="ECO:0000256" key="3">
    <source>
        <dbReference type="ARBA" id="ARBA00023237"/>
    </source>
</evidence>
<protein>
    <submittedName>
        <fullName evidence="8">OmpA family protein</fullName>
    </submittedName>
</protein>
<organism evidence="8 9">
    <name type="scientific">Acetobacter garciniae</name>
    <dbReference type="NCBI Taxonomy" id="2817435"/>
    <lineage>
        <taxon>Bacteria</taxon>
        <taxon>Pseudomonadati</taxon>
        <taxon>Pseudomonadota</taxon>
        <taxon>Alphaproteobacteria</taxon>
        <taxon>Acetobacterales</taxon>
        <taxon>Acetobacteraceae</taxon>
        <taxon>Acetobacter</taxon>
    </lineage>
</organism>
<comment type="subcellular location">
    <subcellularLocation>
        <location evidence="1">Cell outer membrane</location>
    </subcellularLocation>
</comment>
<evidence type="ECO:0000256" key="2">
    <source>
        <dbReference type="ARBA" id="ARBA00023136"/>
    </source>
</evidence>
<evidence type="ECO:0000256" key="4">
    <source>
        <dbReference type="PROSITE-ProRule" id="PRU00473"/>
    </source>
</evidence>
<evidence type="ECO:0000256" key="6">
    <source>
        <dbReference type="SAM" id="SignalP"/>
    </source>
</evidence>
<proteinExistence type="predicted"/>
<dbReference type="PRINTS" id="PR01021">
    <property type="entry name" value="OMPADOMAIN"/>
</dbReference>
<dbReference type="Pfam" id="PF00691">
    <property type="entry name" value="OmpA"/>
    <property type="match status" value="1"/>
</dbReference>
<comment type="caution">
    <text evidence="8">The sequence shown here is derived from an EMBL/GenBank/DDBJ whole genome shotgun (WGS) entry which is preliminary data.</text>
</comment>
<evidence type="ECO:0000313" key="8">
    <source>
        <dbReference type="EMBL" id="MBO1326514.1"/>
    </source>
</evidence>
<dbReference type="SUPFAM" id="SSF103088">
    <property type="entry name" value="OmpA-like"/>
    <property type="match status" value="1"/>
</dbReference>
<evidence type="ECO:0000259" key="7">
    <source>
        <dbReference type="PROSITE" id="PS51123"/>
    </source>
</evidence>